<evidence type="ECO:0000313" key="1">
    <source>
        <dbReference type="EMBL" id="MCF7540619.1"/>
    </source>
</evidence>
<dbReference type="Proteomes" id="UP001162905">
    <property type="component" value="Unassembled WGS sequence"/>
</dbReference>
<organism evidence="1 2">
    <name type="scientific">Pseudomonas petrae</name>
    <dbReference type="NCBI Taxonomy" id="2912190"/>
    <lineage>
        <taxon>Bacteria</taxon>
        <taxon>Pseudomonadati</taxon>
        <taxon>Pseudomonadota</taxon>
        <taxon>Gammaproteobacteria</taxon>
        <taxon>Pseudomonadales</taxon>
        <taxon>Pseudomonadaceae</taxon>
        <taxon>Pseudomonas</taxon>
    </lineage>
</organism>
<accession>A0ABS9I0D9</accession>
<keyword evidence="2" id="KW-1185">Reference proteome</keyword>
<gene>
    <name evidence="1" type="ORF">L4G47_00085</name>
</gene>
<dbReference type="EMBL" id="JAKJXH010000001">
    <property type="protein sequence ID" value="MCF7540619.1"/>
    <property type="molecule type" value="Genomic_DNA"/>
</dbReference>
<protein>
    <submittedName>
        <fullName evidence="1">Uncharacterized protein</fullName>
    </submittedName>
</protein>
<proteinExistence type="predicted"/>
<sequence>MQTNKITLVLRPHAGTKIEDLQQYAKLGMPVGVGRALGVIAGASEGDAMERAEQLESQVVLAEAAMRRGALMHDQDHLPALRRVIAHVPAMYLQVSDAIKQAALDDGDDESMAEEAAGQAIRVLVLFKQRLEMLLEPDLLTPPPQANPITEKPVIAETPYAQVRVTDIGEWIRTVTNAKRYEWLRDKNRVEDMNTDLCAAREEQCFFGAELDTEVDTGMRLERLLEKHGEPV</sequence>
<evidence type="ECO:0000313" key="2">
    <source>
        <dbReference type="Proteomes" id="UP001162905"/>
    </source>
</evidence>
<dbReference type="RefSeq" id="WP_237249953.1">
    <property type="nucleotide sequence ID" value="NZ_JAKJXH010000001.1"/>
</dbReference>
<comment type="caution">
    <text evidence="1">The sequence shown here is derived from an EMBL/GenBank/DDBJ whole genome shotgun (WGS) entry which is preliminary data.</text>
</comment>
<name>A0ABS9I0D9_9PSED</name>
<reference evidence="1" key="1">
    <citation type="submission" date="2022-01" db="EMBL/GenBank/DDBJ databases">
        <title>Pseudomonas sp. nov. isolated from Antarctic regolith.</title>
        <authorList>
            <person name="Novakova D."/>
            <person name="Sedlar K."/>
        </authorList>
    </citation>
    <scope>NUCLEOTIDE SEQUENCE</scope>
    <source>
        <strain evidence="1">P2647</strain>
    </source>
</reference>